<keyword evidence="2" id="KW-0902">Two-component regulatory system</keyword>
<keyword evidence="11" id="KW-1185">Reference proteome</keyword>
<feature type="DNA-binding region" description="OmpR/PhoB-type" evidence="7">
    <location>
        <begin position="129"/>
        <end position="227"/>
    </location>
</feature>
<dbReference type="Pfam" id="PF00486">
    <property type="entry name" value="Trans_reg_C"/>
    <property type="match status" value="1"/>
</dbReference>
<sequence length="229" mass="26144">MKVLIIEDEIKIGLYIKQGLEESGFSVDIAKEGKQGLELALTGNYDLAIIDIMLPGMNGWDITKRLRKTDLFMPILILTARDSLEDKVKSFNLKADDYLAKPFAFAELLARVNSLLRRSQLTFNQPNEELFLQISDLTIDKLKRTVTRGGKIIHLTPKEYNLLLLLIENSSQILTRSVIASRIWDINFDSDTNIIDVAIKRLRQKIDSESEIKLIHTKRGMGYYFEAPS</sequence>
<dbReference type="PANTHER" id="PTHR48111">
    <property type="entry name" value="REGULATOR OF RPOS"/>
    <property type="match status" value="1"/>
</dbReference>
<comment type="caution">
    <text evidence="10">The sequence shown here is derived from an EMBL/GenBank/DDBJ whole genome shotgun (WGS) entry which is preliminary data.</text>
</comment>
<dbReference type="InterPro" id="IPR001867">
    <property type="entry name" value="OmpR/PhoB-type_DNA-bd"/>
</dbReference>
<dbReference type="SMART" id="SM00448">
    <property type="entry name" value="REC"/>
    <property type="match status" value="1"/>
</dbReference>
<dbReference type="NCBIfam" id="TIGR01387">
    <property type="entry name" value="cztR_silR_copR"/>
    <property type="match status" value="1"/>
</dbReference>
<evidence type="ECO:0000259" key="9">
    <source>
        <dbReference type="PROSITE" id="PS51755"/>
    </source>
</evidence>
<feature type="domain" description="OmpR/PhoB-type" evidence="9">
    <location>
        <begin position="129"/>
        <end position="227"/>
    </location>
</feature>
<dbReference type="PROSITE" id="PS50110">
    <property type="entry name" value="RESPONSE_REGULATORY"/>
    <property type="match status" value="1"/>
</dbReference>
<name>A0ABV6CC55_9GAMM</name>
<dbReference type="SMART" id="SM00862">
    <property type="entry name" value="Trans_reg_C"/>
    <property type="match status" value="1"/>
</dbReference>
<evidence type="ECO:0000256" key="3">
    <source>
        <dbReference type="ARBA" id="ARBA00023015"/>
    </source>
</evidence>
<evidence type="ECO:0000313" key="10">
    <source>
        <dbReference type="EMBL" id="MFC0180559.1"/>
    </source>
</evidence>
<keyword evidence="5" id="KW-0804">Transcription</keyword>
<feature type="modified residue" description="4-aspartylphosphate" evidence="6">
    <location>
        <position position="51"/>
    </location>
</feature>
<dbReference type="Pfam" id="PF00072">
    <property type="entry name" value="Response_reg"/>
    <property type="match status" value="1"/>
</dbReference>
<evidence type="ECO:0000256" key="1">
    <source>
        <dbReference type="ARBA" id="ARBA00022553"/>
    </source>
</evidence>
<dbReference type="Gene3D" id="3.40.50.2300">
    <property type="match status" value="1"/>
</dbReference>
<evidence type="ECO:0000256" key="5">
    <source>
        <dbReference type="ARBA" id="ARBA00023163"/>
    </source>
</evidence>
<dbReference type="InterPro" id="IPR006291">
    <property type="entry name" value="CusR-like"/>
</dbReference>
<dbReference type="RefSeq" id="WP_385877680.1">
    <property type="nucleotide sequence ID" value="NZ_JBHLXE010000105.1"/>
</dbReference>
<dbReference type="CDD" id="cd19935">
    <property type="entry name" value="REC_OmpR_CusR-like"/>
    <property type="match status" value="1"/>
</dbReference>
<organism evidence="10 11">
    <name type="scientific">Thorsellia kenyensis</name>
    <dbReference type="NCBI Taxonomy" id="1549888"/>
    <lineage>
        <taxon>Bacteria</taxon>
        <taxon>Pseudomonadati</taxon>
        <taxon>Pseudomonadota</taxon>
        <taxon>Gammaproteobacteria</taxon>
        <taxon>Enterobacterales</taxon>
        <taxon>Thorselliaceae</taxon>
        <taxon>Thorsellia</taxon>
    </lineage>
</organism>
<evidence type="ECO:0000256" key="6">
    <source>
        <dbReference type="PROSITE-ProRule" id="PRU00169"/>
    </source>
</evidence>
<keyword evidence="3" id="KW-0805">Transcription regulation</keyword>
<evidence type="ECO:0000256" key="2">
    <source>
        <dbReference type="ARBA" id="ARBA00023012"/>
    </source>
</evidence>
<dbReference type="InterPro" id="IPR011006">
    <property type="entry name" value="CheY-like_superfamily"/>
</dbReference>
<feature type="domain" description="Response regulatory" evidence="8">
    <location>
        <begin position="2"/>
        <end position="116"/>
    </location>
</feature>
<keyword evidence="4 7" id="KW-0238">DNA-binding</keyword>
<evidence type="ECO:0000259" key="8">
    <source>
        <dbReference type="PROSITE" id="PS50110"/>
    </source>
</evidence>
<dbReference type="InterPro" id="IPR001789">
    <property type="entry name" value="Sig_transdc_resp-reg_receiver"/>
</dbReference>
<dbReference type="InterPro" id="IPR036388">
    <property type="entry name" value="WH-like_DNA-bd_sf"/>
</dbReference>
<proteinExistence type="predicted"/>
<dbReference type="Proteomes" id="UP001589758">
    <property type="component" value="Unassembled WGS sequence"/>
</dbReference>
<dbReference type="InterPro" id="IPR039420">
    <property type="entry name" value="WalR-like"/>
</dbReference>
<dbReference type="EMBL" id="JBHLXE010000105">
    <property type="protein sequence ID" value="MFC0180559.1"/>
    <property type="molecule type" value="Genomic_DNA"/>
</dbReference>
<evidence type="ECO:0000256" key="7">
    <source>
        <dbReference type="PROSITE-ProRule" id="PRU01091"/>
    </source>
</evidence>
<evidence type="ECO:0000313" key="11">
    <source>
        <dbReference type="Proteomes" id="UP001589758"/>
    </source>
</evidence>
<keyword evidence="1 6" id="KW-0597">Phosphoprotein</keyword>
<dbReference type="PROSITE" id="PS51755">
    <property type="entry name" value="OMPR_PHOB"/>
    <property type="match status" value="1"/>
</dbReference>
<dbReference type="Gene3D" id="6.10.250.690">
    <property type="match status" value="1"/>
</dbReference>
<dbReference type="Gene3D" id="1.10.10.10">
    <property type="entry name" value="Winged helix-like DNA-binding domain superfamily/Winged helix DNA-binding domain"/>
    <property type="match status" value="1"/>
</dbReference>
<gene>
    <name evidence="10" type="ORF">ACFFIT_10785</name>
</gene>
<accession>A0ABV6CC55</accession>
<reference evidence="10 11" key="1">
    <citation type="submission" date="2024-09" db="EMBL/GenBank/DDBJ databases">
        <authorList>
            <person name="Sun Q."/>
            <person name="Mori K."/>
        </authorList>
    </citation>
    <scope>NUCLEOTIDE SEQUENCE [LARGE SCALE GENOMIC DNA]</scope>
    <source>
        <strain evidence="10 11">CCM 8545</strain>
    </source>
</reference>
<dbReference type="SUPFAM" id="SSF52172">
    <property type="entry name" value="CheY-like"/>
    <property type="match status" value="1"/>
</dbReference>
<dbReference type="CDD" id="cd00383">
    <property type="entry name" value="trans_reg_C"/>
    <property type="match status" value="1"/>
</dbReference>
<evidence type="ECO:0000256" key="4">
    <source>
        <dbReference type="ARBA" id="ARBA00023125"/>
    </source>
</evidence>
<protein>
    <submittedName>
        <fullName evidence="10">Heavy metal response regulator transcription factor</fullName>
    </submittedName>
</protein>
<dbReference type="PANTHER" id="PTHR48111:SF41">
    <property type="entry name" value="TRANSCRIPTIONAL REGULATORY PROTEIN CUSR-RELATED"/>
    <property type="match status" value="1"/>
</dbReference>